<organism evidence="3 4">
    <name type="scientific">Achromobacter piechaudii</name>
    <dbReference type="NCBI Taxonomy" id="72556"/>
    <lineage>
        <taxon>Bacteria</taxon>
        <taxon>Pseudomonadati</taxon>
        <taxon>Pseudomonadota</taxon>
        <taxon>Betaproteobacteria</taxon>
        <taxon>Burkholderiales</taxon>
        <taxon>Alcaligenaceae</taxon>
        <taxon>Achromobacter</taxon>
    </lineage>
</organism>
<dbReference type="GO" id="GO:0009244">
    <property type="term" value="P:lipopolysaccharide core region biosynthetic process"/>
    <property type="evidence" value="ECO:0007669"/>
    <property type="project" value="TreeGrafter"/>
</dbReference>
<dbReference type="CDD" id="cd03789">
    <property type="entry name" value="GT9_LPS_heptosyltransferase"/>
    <property type="match status" value="1"/>
</dbReference>
<dbReference type="PANTHER" id="PTHR30160">
    <property type="entry name" value="TETRAACYLDISACCHARIDE 4'-KINASE-RELATED"/>
    <property type="match status" value="1"/>
</dbReference>
<dbReference type="AlphaFoldDB" id="A0A6S7CU52"/>
<dbReference type="SUPFAM" id="SSF53756">
    <property type="entry name" value="UDP-Glycosyltransferase/glycogen phosphorylase"/>
    <property type="match status" value="1"/>
</dbReference>
<dbReference type="RefSeq" id="WP_050728937.1">
    <property type="nucleotide sequence ID" value="NZ_CADILD010000002.1"/>
</dbReference>
<protein>
    <recommendedName>
        <fullName evidence="5">ADP-heptose--LPS heptosyltransferase 2</fullName>
    </recommendedName>
</protein>
<evidence type="ECO:0008006" key="5">
    <source>
        <dbReference type="Google" id="ProtNLM"/>
    </source>
</evidence>
<evidence type="ECO:0000256" key="2">
    <source>
        <dbReference type="ARBA" id="ARBA00022679"/>
    </source>
</evidence>
<reference evidence="3 4" key="1">
    <citation type="submission" date="2020-04" db="EMBL/GenBank/DDBJ databases">
        <authorList>
            <person name="De Canck E."/>
        </authorList>
    </citation>
    <scope>NUCLEOTIDE SEQUENCE [LARGE SCALE GENOMIC DNA]</scope>
    <source>
        <strain evidence="3 4">LMG 1861</strain>
    </source>
</reference>
<accession>A0A6S7CU52</accession>
<dbReference type="InterPro" id="IPR002201">
    <property type="entry name" value="Glyco_trans_9"/>
</dbReference>
<evidence type="ECO:0000313" key="3">
    <source>
        <dbReference type="EMBL" id="CAB3862522.1"/>
    </source>
</evidence>
<keyword evidence="2" id="KW-0808">Transferase</keyword>
<name>A0A6S7CU52_9BURK</name>
<gene>
    <name evidence="3" type="ORF">LMG1861_02336</name>
</gene>
<dbReference type="InterPro" id="IPR051199">
    <property type="entry name" value="LPS_LOS_Heptosyltrfase"/>
</dbReference>
<evidence type="ECO:0000313" key="4">
    <source>
        <dbReference type="Proteomes" id="UP000494105"/>
    </source>
</evidence>
<dbReference type="GO" id="GO:0005829">
    <property type="term" value="C:cytosol"/>
    <property type="evidence" value="ECO:0007669"/>
    <property type="project" value="TreeGrafter"/>
</dbReference>
<dbReference type="GO" id="GO:0008713">
    <property type="term" value="F:ADP-heptose-lipopolysaccharide heptosyltransferase activity"/>
    <property type="evidence" value="ECO:0007669"/>
    <property type="project" value="TreeGrafter"/>
</dbReference>
<evidence type="ECO:0000256" key="1">
    <source>
        <dbReference type="ARBA" id="ARBA00022676"/>
    </source>
</evidence>
<dbReference type="Gene3D" id="3.40.50.2000">
    <property type="entry name" value="Glycogen Phosphorylase B"/>
    <property type="match status" value="2"/>
</dbReference>
<dbReference type="Proteomes" id="UP000494105">
    <property type="component" value="Unassembled WGS sequence"/>
</dbReference>
<proteinExistence type="predicted"/>
<sequence>MSEIVVYVRSQPQLGDQIVAMPTLYQLKAWWPTQKINVVARDDVGGFYRALPWVDEFVRASSFGDYVRSLKKETQISVSLHHSSERFGLVNMLRLPPVRLGFRNARISDLIWTHHHRKNIAEYIGQANLRLLASYRPCDPERATLACFRALARPHLQTVQSADVVLIPGGGSGAFKRWSLANYLQLADRLKREMGEGTRFLFVLGPKEAAERDALQAMQRPDFAVAFCRPIAELSAIMLRSRLVVANDCGPSHVAQGAGVPYVGVFNEQNPEWFWQRPGSAYVVPRRLEDGINSITPDEVLGACRQVMEHHAHTAYAG</sequence>
<dbReference type="EMBL" id="CADILD010000002">
    <property type="protein sequence ID" value="CAB3862522.1"/>
    <property type="molecule type" value="Genomic_DNA"/>
</dbReference>
<keyword evidence="1" id="KW-0328">Glycosyltransferase</keyword>
<dbReference type="Pfam" id="PF01075">
    <property type="entry name" value="Glyco_transf_9"/>
    <property type="match status" value="1"/>
</dbReference>